<evidence type="ECO:0000256" key="1">
    <source>
        <dbReference type="ARBA" id="ARBA00023015"/>
    </source>
</evidence>
<reference evidence="6" key="1">
    <citation type="submission" date="2022-08" db="EMBL/GenBank/DDBJ databases">
        <title>Chryseobacterium antibioticum,isolated from the rhizosphere soil of Pyrola in Tibet.</title>
        <authorList>
            <person name="Kan Y."/>
        </authorList>
    </citation>
    <scope>NUCLEOTIDE SEQUENCE</scope>
    <source>
        <strain evidence="6">Pc2-12</strain>
    </source>
</reference>
<evidence type="ECO:0000256" key="4">
    <source>
        <dbReference type="PROSITE-ProRule" id="PRU00335"/>
    </source>
</evidence>
<gene>
    <name evidence="6" type="ORF">NZD88_04310</name>
</gene>
<evidence type="ECO:0000259" key="5">
    <source>
        <dbReference type="PROSITE" id="PS50977"/>
    </source>
</evidence>
<organism evidence="6 7">
    <name type="scientific">Chryseobacterium pyrolae</name>
    <dbReference type="NCBI Taxonomy" id="2987481"/>
    <lineage>
        <taxon>Bacteria</taxon>
        <taxon>Pseudomonadati</taxon>
        <taxon>Bacteroidota</taxon>
        <taxon>Flavobacteriia</taxon>
        <taxon>Flavobacteriales</taxon>
        <taxon>Weeksellaceae</taxon>
        <taxon>Chryseobacterium group</taxon>
        <taxon>Chryseobacterium</taxon>
    </lineage>
</organism>
<dbReference type="EMBL" id="JANZQH010000002">
    <property type="protein sequence ID" value="MCT2406779.1"/>
    <property type="molecule type" value="Genomic_DNA"/>
</dbReference>
<dbReference type="InterPro" id="IPR011075">
    <property type="entry name" value="TetR_C"/>
</dbReference>
<dbReference type="SUPFAM" id="SSF48498">
    <property type="entry name" value="Tetracyclin repressor-like, C-terminal domain"/>
    <property type="match status" value="1"/>
</dbReference>
<name>A0ABT2IDR6_9FLAO</name>
<sequence>MARFKEFDPKDKLEKARDLFWKKGYYATSMQDLVNDMKVNRGSMYDTFGDKHKLFMSSLKSYVAETHSEYKKAVSDETSPMKSIEKIIQSAIRRSFEEGKVCMVVKTSFEMAPFDDGIKKLLQQSTNALTQIFEDLLLKAKKVGEFDSKRDAKDTAAFIVASFAGFWQMQALYDNRKKIDQLAENLMNYLH</sequence>
<dbReference type="SUPFAM" id="SSF46689">
    <property type="entry name" value="Homeodomain-like"/>
    <property type="match status" value="1"/>
</dbReference>
<dbReference type="PANTHER" id="PTHR47506:SF10">
    <property type="entry name" value="TRANSCRIPTIONAL REGULATORY PROTEIN"/>
    <property type="match status" value="1"/>
</dbReference>
<evidence type="ECO:0000256" key="3">
    <source>
        <dbReference type="ARBA" id="ARBA00023163"/>
    </source>
</evidence>
<keyword evidence="7" id="KW-1185">Reference proteome</keyword>
<dbReference type="PROSITE" id="PS50977">
    <property type="entry name" value="HTH_TETR_2"/>
    <property type="match status" value="1"/>
</dbReference>
<comment type="caution">
    <text evidence="6">The sequence shown here is derived from an EMBL/GenBank/DDBJ whole genome shotgun (WGS) entry which is preliminary data.</text>
</comment>
<keyword evidence="2 4" id="KW-0238">DNA-binding</keyword>
<feature type="domain" description="HTH tetR-type" evidence="5">
    <location>
        <begin position="6"/>
        <end position="66"/>
    </location>
</feature>
<keyword evidence="3" id="KW-0804">Transcription</keyword>
<dbReference type="Pfam" id="PF00440">
    <property type="entry name" value="TetR_N"/>
    <property type="match status" value="1"/>
</dbReference>
<dbReference type="InterPro" id="IPR009057">
    <property type="entry name" value="Homeodomain-like_sf"/>
</dbReference>
<dbReference type="Proteomes" id="UP001142057">
    <property type="component" value="Unassembled WGS sequence"/>
</dbReference>
<proteinExistence type="predicted"/>
<evidence type="ECO:0000256" key="2">
    <source>
        <dbReference type="ARBA" id="ARBA00023125"/>
    </source>
</evidence>
<dbReference type="PANTHER" id="PTHR47506">
    <property type="entry name" value="TRANSCRIPTIONAL REGULATORY PROTEIN"/>
    <property type="match status" value="1"/>
</dbReference>
<accession>A0ABT2IDR6</accession>
<dbReference type="InterPro" id="IPR001647">
    <property type="entry name" value="HTH_TetR"/>
</dbReference>
<keyword evidence="1" id="KW-0805">Transcription regulation</keyword>
<dbReference type="Pfam" id="PF16925">
    <property type="entry name" value="TetR_C_13"/>
    <property type="match status" value="1"/>
</dbReference>
<evidence type="ECO:0000313" key="7">
    <source>
        <dbReference type="Proteomes" id="UP001142057"/>
    </source>
</evidence>
<dbReference type="RefSeq" id="WP_259827714.1">
    <property type="nucleotide sequence ID" value="NZ_JANZQH010000002.1"/>
</dbReference>
<feature type="DNA-binding region" description="H-T-H motif" evidence="4">
    <location>
        <begin position="29"/>
        <end position="48"/>
    </location>
</feature>
<protein>
    <submittedName>
        <fullName evidence="6">TetR/AcrR family transcriptional regulator</fullName>
    </submittedName>
</protein>
<dbReference type="Gene3D" id="1.10.10.60">
    <property type="entry name" value="Homeodomain-like"/>
    <property type="match status" value="1"/>
</dbReference>
<dbReference type="InterPro" id="IPR036271">
    <property type="entry name" value="Tet_transcr_reg_TetR-rel_C_sf"/>
</dbReference>
<evidence type="ECO:0000313" key="6">
    <source>
        <dbReference type="EMBL" id="MCT2406779.1"/>
    </source>
</evidence>
<dbReference type="Gene3D" id="1.10.357.10">
    <property type="entry name" value="Tetracycline Repressor, domain 2"/>
    <property type="match status" value="1"/>
</dbReference>